<dbReference type="EC" id="1.1.1.184" evidence="4"/>
<sequence length="340" mass="37543">MKIAVVTGGNKGIGYGIVKGICEKLNGIVYLTARDVGRGEAAVADLKKLGLKPKFHQLDVTDEKSLIAFHDFIKKEHGGIDILVNNAAIAYKHDATEPFGEQAENTVRVNYFALVKTCKILFPLLRPHARVVNLSSSAGHLHKIPSDKLRKKLSSPTLTEEELSQLMQQFVESAKAGIHEQEGWGNSAYSVSKVGVSALSFIQQRTFDSDPREDIVVNAVHPGYVDTDMTSHKGPLTIEQGADAPVHLALLDDNVKSPRGQYIWCNRNIVDWVYAENEPLTLPSKSEQRTIKVFVEKTGNEWIVVRCMCAWRTCTLKPCTNLTNMVRAAQVCTYLKDAGG</sequence>
<dbReference type="InterPro" id="IPR036291">
    <property type="entry name" value="NAD(P)-bd_dom_sf"/>
</dbReference>
<dbReference type="InterPro" id="IPR045313">
    <property type="entry name" value="CBR1-like"/>
</dbReference>
<keyword evidence="2" id="KW-0521">NADP</keyword>
<dbReference type="Gene3D" id="3.40.50.720">
    <property type="entry name" value="NAD(P)-binding Rossmann-like Domain"/>
    <property type="match status" value="1"/>
</dbReference>
<dbReference type="EMBL" id="JASPKZ010002294">
    <property type="protein sequence ID" value="KAJ9596114.1"/>
    <property type="molecule type" value="Genomic_DNA"/>
</dbReference>
<dbReference type="Proteomes" id="UP001233999">
    <property type="component" value="Unassembled WGS sequence"/>
</dbReference>
<dbReference type="PRINTS" id="PR00081">
    <property type="entry name" value="GDHRDH"/>
</dbReference>
<comment type="similarity">
    <text evidence="1 5">Belongs to the short-chain dehydrogenases/reductases (SDR) family.</text>
</comment>
<dbReference type="AlphaFoldDB" id="A0AAD8END2"/>
<accession>A0AAD8END2</accession>
<protein>
    <recommendedName>
        <fullName evidence="4">carbonyl reductase (NADPH)</fullName>
        <ecNumber evidence="4">1.1.1.184</ecNumber>
    </recommendedName>
</protein>
<evidence type="ECO:0000256" key="3">
    <source>
        <dbReference type="ARBA" id="ARBA00023002"/>
    </source>
</evidence>
<dbReference type="PROSITE" id="PS00061">
    <property type="entry name" value="ADH_SHORT"/>
    <property type="match status" value="1"/>
</dbReference>
<comment type="caution">
    <text evidence="6">The sequence shown here is derived from an EMBL/GenBank/DDBJ whole genome shotgun (WGS) entry which is preliminary data.</text>
</comment>
<evidence type="ECO:0000256" key="1">
    <source>
        <dbReference type="ARBA" id="ARBA00006484"/>
    </source>
</evidence>
<dbReference type="GO" id="GO:0004090">
    <property type="term" value="F:carbonyl reductase (NADPH) activity"/>
    <property type="evidence" value="ECO:0007669"/>
    <property type="project" value="UniProtKB-EC"/>
</dbReference>
<dbReference type="SUPFAM" id="SSF51735">
    <property type="entry name" value="NAD(P)-binding Rossmann-fold domains"/>
    <property type="match status" value="1"/>
</dbReference>
<evidence type="ECO:0000256" key="5">
    <source>
        <dbReference type="RuleBase" id="RU000363"/>
    </source>
</evidence>
<gene>
    <name evidence="6" type="ORF">L9F63_012698</name>
</gene>
<evidence type="ECO:0000313" key="6">
    <source>
        <dbReference type="EMBL" id="KAJ9596114.1"/>
    </source>
</evidence>
<dbReference type="PANTHER" id="PTHR43963:SF4">
    <property type="entry name" value="CARBONYL REDUCTASE (NADPH)"/>
    <property type="match status" value="1"/>
</dbReference>
<dbReference type="InterPro" id="IPR002347">
    <property type="entry name" value="SDR_fam"/>
</dbReference>
<dbReference type="InterPro" id="IPR020904">
    <property type="entry name" value="Sc_DH/Rdtase_CS"/>
</dbReference>
<keyword evidence="7" id="KW-1185">Reference proteome</keyword>
<proteinExistence type="inferred from homology"/>
<dbReference type="PRINTS" id="PR00080">
    <property type="entry name" value="SDRFAMILY"/>
</dbReference>
<evidence type="ECO:0000256" key="4">
    <source>
        <dbReference type="ARBA" id="ARBA00026118"/>
    </source>
</evidence>
<keyword evidence="3" id="KW-0560">Oxidoreductase</keyword>
<dbReference type="Pfam" id="PF00106">
    <property type="entry name" value="adh_short"/>
    <property type="match status" value="1"/>
</dbReference>
<dbReference type="CDD" id="cd05324">
    <property type="entry name" value="carb_red_PTCR-like_SDR_c"/>
    <property type="match status" value="1"/>
</dbReference>
<organism evidence="6 7">
    <name type="scientific">Diploptera punctata</name>
    <name type="common">Pacific beetle cockroach</name>
    <dbReference type="NCBI Taxonomy" id="6984"/>
    <lineage>
        <taxon>Eukaryota</taxon>
        <taxon>Metazoa</taxon>
        <taxon>Ecdysozoa</taxon>
        <taxon>Arthropoda</taxon>
        <taxon>Hexapoda</taxon>
        <taxon>Insecta</taxon>
        <taxon>Pterygota</taxon>
        <taxon>Neoptera</taxon>
        <taxon>Polyneoptera</taxon>
        <taxon>Dictyoptera</taxon>
        <taxon>Blattodea</taxon>
        <taxon>Blaberoidea</taxon>
        <taxon>Blaberidae</taxon>
        <taxon>Diplopterinae</taxon>
        <taxon>Diploptera</taxon>
    </lineage>
</organism>
<name>A0AAD8END2_DIPPU</name>
<evidence type="ECO:0000256" key="2">
    <source>
        <dbReference type="ARBA" id="ARBA00022857"/>
    </source>
</evidence>
<reference evidence="6" key="1">
    <citation type="journal article" date="2023" name="IScience">
        <title>Live-bearing cockroach genome reveals convergent evolutionary mechanisms linked to viviparity in insects and beyond.</title>
        <authorList>
            <person name="Fouks B."/>
            <person name="Harrison M.C."/>
            <person name="Mikhailova A.A."/>
            <person name="Marchal E."/>
            <person name="English S."/>
            <person name="Carruthers M."/>
            <person name="Jennings E.C."/>
            <person name="Chiamaka E.L."/>
            <person name="Frigard R.A."/>
            <person name="Pippel M."/>
            <person name="Attardo G.M."/>
            <person name="Benoit J.B."/>
            <person name="Bornberg-Bauer E."/>
            <person name="Tobe S.S."/>
        </authorList>
    </citation>
    <scope>NUCLEOTIDE SEQUENCE</scope>
    <source>
        <strain evidence="6">Stay&amp;Tobe</strain>
    </source>
</reference>
<reference evidence="6" key="2">
    <citation type="submission" date="2023-05" db="EMBL/GenBank/DDBJ databases">
        <authorList>
            <person name="Fouks B."/>
        </authorList>
    </citation>
    <scope>NUCLEOTIDE SEQUENCE</scope>
    <source>
        <strain evidence="6">Stay&amp;Tobe</strain>
        <tissue evidence="6">Testes</tissue>
    </source>
</reference>
<dbReference type="PANTHER" id="PTHR43963">
    <property type="entry name" value="CARBONYL REDUCTASE 1-RELATED"/>
    <property type="match status" value="1"/>
</dbReference>
<evidence type="ECO:0000313" key="7">
    <source>
        <dbReference type="Proteomes" id="UP001233999"/>
    </source>
</evidence>